<sequence length="82" mass="8211">MSRGGGDPVGLVIGLVVGNFAYLLFTLILSMIIGVAPADIFSGPFSGAANSLVMGWVAIGALLGVIDVLAVVGFISSLTSGW</sequence>
<dbReference type="Proteomes" id="UP000770586">
    <property type="component" value="Unassembled WGS sequence"/>
</dbReference>
<organism evidence="2 3">
    <name type="scientific">Halorubrum trapanicum</name>
    <dbReference type="NCBI Taxonomy" id="29284"/>
    <lineage>
        <taxon>Archaea</taxon>
        <taxon>Methanobacteriati</taxon>
        <taxon>Methanobacteriota</taxon>
        <taxon>Stenosarchaea group</taxon>
        <taxon>Halobacteria</taxon>
        <taxon>Halobacteriales</taxon>
        <taxon>Haloferacaceae</taxon>
        <taxon>Halorubrum</taxon>
    </lineage>
</organism>
<keyword evidence="1" id="KW-1133">Transmembrane helix</keyword>
<dbReference type="EMBL" id="JAGGKE010000018">
    <property type="protein sequence ID" value="MBP1903262.1"/>
    <property type="molecule type" value="Genomic_DNA"/>
</dbReference>
<reference evidence="2 3" key="1">
    <citation type="submission" date="2021-03" db="EMBL/GenBank/DDBJ databases">
        <title>Genomic Encyclopedia of Type Strains, Phase IV (KMG-IV): sequencing the most valuable type-strain genomes for metagenomic binning, comparative biology and taxonomic classification.</title>
        <authorList>
            <person name="Goeker M."/>
        </authorList>
    </citation>
    <scope>NUCLEOTIDE SEQUENCE [LARGE SCALE GENOMIC DNA]</scope>
    <source>
        <strain evidence="2 3">DSM 12287</strain>
    </source>
</reference>
<evidence type="ECO:0000256" key="1">
    <source>
        <dbReference type="SAM" id="Phobius"/>
    </source>
</evidence>
<proteinExistence type="predicted"/>
<keyword evidence="1" id="KW-0472">Membrane</keyword>
<keyword evidence="3" id="KW-1185">Reference proteome</keyword>
<name>A0A8J7RX93_9EURY</name>
<dbReference type="OrthoDB" id="346167at2157"/>
<comment type="caution">
    <text evidence="2">The sequence shown here is derived from an EMBL/GenBank/DDBJ whole genome shotgun (WGS) entry which is preliminary data.</text>
</comment>
<gene>
    <name evidence="2" type="ORF">J2744_002966</name>
</gene>
<feature type="transmembrane region" description="Helical" evidence="1">
    <location>
        <begin position="53"/>
        <end position="75"/>
    </location>
</feature>
<protein>
    <submittedName>
        <fullName evidence="2">Uncharacterized protein</fullName>
    </submittedName>
</protein>
<evidence type="ECO:0000313" key="2">
    <source>
        <dbReference type="EMBL" id="MBP1903262.1"/>
    </source>
</evidence>
<evidence type="ECO:0000313" key="3">
    <source>
        <dbReference type="Proteomes" id="UP000770586"/>
    </source>
</evidence>
<keyword evidence="1" id="KW-0812">Transmembrane</keyword>
<dbReference type="RefSeq" id="WP_210113943.1">
    <property type="nucleotide sequence ID" value="NZ_BAAADX010000013.1"/>
</dbReference>
<dbReference type="AlphaFoldDB" id="A0A8J7RX93"/>
<accession>A0A8J7RX93</accession>
<feature type="transmembrane region" description="Helical" evidence="1">
    <location>
        <begin position="12"/>
        <end position="33"/>
    </location>
</feature>